<evidence type="ECO:0000256" key="1">
    <source>
        <dbReference type="SAM" id="SignalP"/>
    </source>
</evidence>
<dbReference type="PANTHER" id="PTHR33710">
    <property type="entry name" value="BNAC02G09200D PROTEIN"/>
    <property type="match status" value="1"/>
</dbReference>
<dbReference type="AlphaFoldDB" id="A0A834WKP2"/>
<dbReference type="OrthoDB" id="1434973at2759"/>
<dbReference type="Proteomes" id="UP000634136">
    <property type="component" value="Unassembled WGS sequence"/>
</dbReference>
<name>A0A834WKP2_9FABA</name>
<comment type="caution">
    <text evidence="2">The sequence shown here is derived from an EMBL/GenBank/DDBJ whole genome shotgun (WGS) entry which is preliminary data.</text>
</comment>
<sequence length="197" mass="23422">MRSGMLLLYMLTPILDLERGGCSPDVNRYNNFKEWINRCNLIDLKPEGPFFTWEGPKRSNQEKLFKRLDRVLCTPEWNSLFGDASTKSPTKMHSDHHPILLDTDKVEGNAQNKPFRFDIYWMQHKEFTDFLLKEWDKDINHHQMLNLLTSKLKDWNQNTFGDIKQRKNKITRRLQGIHAAIDKKYNPFLEKLGKELD</sequence>
<dbReference type="Gene3D" id="3.60.10.10">
    <property type="entry name" value="Endonuclease/exonuclease/phosphatase"/>
    <property type="match status" value="1"/>
</dbReference>
<dbReference type="EMBL" id="JAAIUW010000006">
    <property type="protein sequence ID" value="KAF7826850.1"/>
    <property type="molecule type" value="Genomic_DNA"/>
</dbReference>
<reference evidence="2" key="1">
    <citation type="submission" date="2020-09" db="EMBL/GenBank/DDBJ databases">
        <title>Genome-Enabled Discovery of Anthraquinone Biosynthesis in Senna tora.</title>
        <authorList>
            <person name="Kang S.-H."/>
            <person name="Pandey R.P."/>
            <person name="Lee C.-M."/>
            <person name="Sim J.-S."/>
            <person name="Jeong J.-T."/>
            <person name="Choi B.-S."/>
            <person name="Jung M."/>
            <person name="Ginzburg D."/>
            <person name="Zhao K."/>
            <person name="Won S.Y."/>
            <person name="Oh T.-J."/>
            <person name="Yu Y."/>
            <person name="Kim N.-H."/>
            <person name="Lee O.R."/>
            <person name="Lee T.-H."/>
            <person name="Bashyal P."/>
            <person name="Kim T.-S."/>
            <person name="Lee W.-H."/>
            <person name="Kawkins C."/>
            <person name="Kim C.-K."/>
            <person name="Kim J.S."/>
            <person name="Ahn B.O."/>
            <person name="Rhee S.Y."/>
            <person name="Sohng J.K."/>
        </authorList>
    </citation>
    <scope>NUCLEOTIDE SEQUENCE</scope>
    <source>
        <tissue evidence="2">Leaf</tissue>
    </source>
</reference>
<keyword evidence="3" id="KW-1185">Reference proteome</keyword>
<feature type="chain" id="PRO_5032669350" evidence="1">
    <location>
        <begin position="23"/>
        <end position="197"/>
    </location>
</feature>
<evidence type="ECO:0000313" key="3">
    <source>
        <dbReference type="Proteomes" id="UP000634136"/>
    </source>
</evidence>
<feature type="signal peptide" evidence="1">
    <location>
        <begin position="1"/>
        <end position="22"/>
    </location>
</feature>
<accession>A0A834WKP2</accession>
<dbReference type="PANTHER" id="PTHR33710:SF71">
    <property type="entry name" value="ENDONUCLEASE_EXONUCLEASE_PHOSPHATASE DOMAIN-CONTAINING PROTEIN"/>
    <property type="match status" value="1"/>
</dbReference>
<protein>
    <submittedName>
        <fullName evidence="2">Ribonuclease H</fullName>
    </submittedName>
</protein>
<gene>
    <name evidence="2" type="ORF">G2W53_018014</name>
</gene>
<organism evidence="2 3">
    <name type="scientific">Senna tora</name>
    <dbReference type="NCBI Taxonomy" id="362788"/>
    <lineage>
        <taxon>Eukaryota</taxon>
        <taxon>Viridiplantae</taxon>
        <taxon>Streptophyta</taxon>
        <taxon>Embryophyta</taxon>
        <taxon>Tracheophyta</taxon>
        <taxon>Spermatophyta</taxon>
        <taxon>Magnoliopsida</taxon>
        <taxon>eudicotyledons</taxon>
        <taxon>Gunneridae</taxon>
        <taxon>Pentapetalae</taxon>
        <taxon>rosids</taxon>
        <taxon>fabids</taxon>
        <taxon>Fabales</taxon>
        <taxon>Fabaceae</taxon>
        <taxon>Caesalpinioideae</taxon>
        <taxon>Cassia clade</taxon>
        <taxon>Senna</taxon>
    </lineage>
</organism>
<evidence type="ECO:0000313" key="2">
    <source>
        <dbReference type="EMBL" id="KAF7826850.1"/>
    </source>
</evidence>
<dbReference type="SUPFAM" id="SSF56219">
    <property type="entry name" value="DNase I-like"/>
    <property type="match status" value="1"/>
</dbReference>
<dbReference type="InterPro" id="IPR036691">
    <property type="entry name" value="Endo/exonu/phosph_ase_sf"/>
</dbReference>
<proteinExistence type="predicted"/>
<keyword evidence="1" id="KW-0732">Signal</keyword>